<comment type="caution">
    <text evidence="5">The sequence shown here is derived from an EMBL/GenBank/DDBJ whole genome shotgun (WGS) entry which is preliminary data.</text>
</comment>
<evidence type="ECO:0000256" key="3">
    <source>
        <dbReference type="ARBA" id="ARBA00022827"/>
    </source>
</evidence>
<evidence type="ECO:0000256" key="4">
    <source>
        <dbReference type="ARBA" id="ARBA00023002"/>
    </source>
</evidence>
<proteinExistence type="inferred from homology"/>
<dbReference type="InterPro" id="IPR036188">
    <property type="entry name" value="FAD/NAD-bd_sf"/>
</dbReference>
<dbReference type="InterPro" id="IPR050346">
    <property type="entry name" value="FMO-like"/>
</dbReference>
<dbReference type="Gene3D" id="3.50.50.60">
    <property type="entry name" value="FAD/NAD(P)-binding domain"/>
    <property type="match status" value="1"/>
</dbReference>
<dbReference type="Proteomes" id="UP001445076">
    <property type="component" value="Unassembled WGS sequence"/>
</dbReference>
<evidence type="ECO:0000256" key="1">
    <source>
        <dbReference type="ARBA" id="ARBA00009183"/>
    </source>
</evidence>
<evidence type="ECO:0000313" key="5">
    <source>
        <dbReference type="EMBL" id="KAK8725488.1"/>
    </source>
</evidence>
<name>A0AAW0W7G3_CHEQU</name>
<keyword evidence="2" id="KW-0285">Flavoprotein</keyword>
<dbReference type="AlphaFoldDB" id="A0AAW0W7G3"/>
<dbReference type="GO" id="GO:0004499">
    <property type="term" value="F:N,N-dimethylaniline monooxygenase activity"/>
    <property type="evidence" value="ECO:0007669"/>
    <property type="project" value="InterPro"/>
</dbReference>
<sequence>NHPVPIPSEFPDNVRQVRGVVSALENGFVFGDGSSAEADAILYCTGYLFAFPFLSEECGITVEDNVVKPLYKHIINTKYTSMAFIGIPFRVCNFPLFDFQVQYYMAVLRGEVTLPSHEEMDAAMSSELHQHHRLGYEDRHFHRLGLERQMNYINELSALVGIPSLRASNQTIVKIVLLRLLFSYSVFKNYQYRVGSDESVTELLEGRVVNTSKDLGWLVTVQMARLLYRDFFGVVNFVCGMLFSKIRSFLAKCFFRSD</sequence>
<accession>A0AAW0W7G3</accession>
<comment type="similarity">
    <text evidence="1">Belongs to the FMO family.</text>
</comment>
<protein>
    <recommendedName>
        <fullName evidence="7">Flavin-containing monooxygenase</fullName>
    </recommendedName>
</protein>
<evidence type="ECO:0000313" key="6">
    <source>
        <dbReference type="Proteomes" id="UP001445076"/>
    </source>
</evidence>
<evidence type="ECO:0008006" key="7">
    <source>
        <dbReference type="Google" id="ProtNLM"/>
    </source>
</evidence>
<dbReference type="GO" id="GO:0050660">
    <property type="term" value="F:flavin adenine dinucleotide binding"/>
    <property type="evidence" value="ECO:0007669"/>
    <property type="project" value="InterPro"/>
</dbReference>
<dbReference type="InterPro" id="IPR020946">
    <property type="entry name" value="Flavin_mOase-like"/>
</dbReference>
<keyword evidence="6" id="KW-1185">Reference proteome</keyword>
<reference evidence="5 6" key="1">
    <citation type="journal article" date="2024" name="BMC Genomics">
        <title>Genome assembly of redclaw crayfish (Cherax quadricarinatus) provides insights into its immune adaptation and hypoxia tolerance.</title>
        <authorList>
            <person name="Liu Z."/>
            <person name="Zheng J."/>
            <person name="Li H."/>
            <person name="Fang K."/>
            <person name="Wang S."/>
            <person name="He J."/>
            <person name="Zhou D."/>
            <person name="Weng S."/>
            <person name="Chi M."/>
            <person name="Gu Z."/>
            <person name="He J."/>
            <person name="Li F."/>
            <person name="Wang M."/>
        </authorList>
    </citation>
    <scope>NUCLEOTIDE SEQUENCE [LARGE SCALE GENOMIC DNA]</scope>
    <source>
        <strain evidence="5">ZL_2023a</strain>
    </source>
</reference>
<evidence type="ECO:0000256" key="2">
    <source>
        <dbReference type="ARBA" id="ARBA00022630"/>
    </source>
</evidence>
<dbReference type="PANTHER" id="PTHR23023">
    <property type="entry name" value="DIMETHYLANILINE MONOOXYGENASE"/>
    <property type="match status" value="1"/>
</dbReference>
<dbReference type="EMBL" id="JARKIK010000083">
    <property type="protein sequence ID" value="KAK8725488.1"/>
    <property type="molecule type" value="Genomic_DNA"/>
</dbReference>
<feature type="non-terminal residue" evidence="5">
    <location>
        <position position="1"/>
    </location>
</feature>
<dbReference type="SUPFAM" id="SSF51905">
    <property type="entry name" value="FAD/NAD(P)-binding domain"/>
    <property type="match status" value="1"/>
</dbReference>
<keyword evidence="3" id="KW-0274">FAD</keyword>
<keyword evidence="4" id="KW-0560">Oxidoreductase</keyword>
<dbReference type="GO" id="GO:0050661">
    <property type="term" value="F:NADP binding"/>
    <property type="evidence" value="ECO:0007669"/>
    <property type="project" value="InterPro"/>
</dbReference>
<organism evidence="5 6">
    <name type="scientific">Cherax quadricarinatus</name>
    <name type="common">Australian red claw crayfish</name>
    <dbReference type="NCBI Taxonomy" id="27406"/>
    <lineage>
        <taxon>Eukaryota</taxon>
        <taxon>Metazoa</taxon>
        <taxon>Ecdysozoa</taxon>
        <taxon>Arthropoda</taxon>
        <taxon>Crustacea</taxon>
        <taxon>Multicrustacea</taxon>
        <taxon>Malacostraca</taxon>
        <taxon>Eumalacostraca</taxon>
        <taxon>Eucarida</taxon>
        <taxon>Decapoda</taxon>
        <taxon>Pleocyemata</taxon>
        <taxon>Astacidea</taxon>
        <taxon>Parastacoidea</taxon>
        <taxon>Parastacidae</taxon>
        <taxon>Cherax</taxon>
    </lineage>
</organism>
<dbReference type="Pfam" id="PF00743">
    <property type="entry name" value="FMO-like"/>
    <property type="match status" value="1"/>
</dbReference>
<gene>
    <name evidence="5" type="ORF">OTU49_010885</name>
</gene>